<accession>A0A482J0H2</accession>
<proteinExistence type="inferred from homology"/>
<dbReference type="InterPro" id="IPR050223">
    <property type="entry name" value="D-isomer_2-hydroxyacid_DH"/>
</dbReference>
<gene>
    <name evidence="7" type="ORF">DDF84_026215</name>
</gene>
<protein>
    <submittedName>
        <fullName evidence="7">2-hydroxyacid dehydrogenase</fullName>
    </submittedName>
</protein>
<feature type="domain" description="D-isomer specific 2-hydroxyacid dehydrogenase NAD-binding" evidence="6">
    <location>
        <begin position="111"/>
        <end position="282"/>
    </location>
</feature>
<dbReference type="GO" id="GO:0051287">
    <property type="term" value="F:NAD binding"/>
    <property type="evidence" value="ECO:0007669"/>
    <property type="project" value="InterPro"/>
</dbReference>
<dbReference type="PANTHER" id="PTHR10996">
    <property type="entry name" value="2-HYDROXYACID DEHYDROGENASE-RELATED"/>
    <property type="match status" value="1"/>
</dbReference>
<sequence>MSLACMKDEGEVVVLTRLPLDQDWLRAHAPRYRFVPWTAVDEAQRVQARAVLTNGSTGLTGAEMAALPALELVASFGAGYENIERDAARMRGVRVCHAPDTNSQVVADHALAMMLAWSRGIAMLDRGLKAGQWDALRAPRPGVRGKTLGIVGLGNIGQRLAALAEAVGMRVAYLRRSGALQPNRTPYGDVRSLAAASDVLALTCPGGPATRHLVDAEVLRALGPDGLLVNVARGSVVDTEALVQALRRGELGGAALDVLETEPLVPEAFREMDQVILTPHMAGRSPETRVAQHEALLRNLDGWFRHAAPAHPVDLAG</sequence>
<dbReference type="SUPFAM" id="SSF52283">
    <property type="entry name" value="Formate/glycerate dehydrogenase catalytic domain-like"/>
    <property type="match status" value="1"/>
</dbReference>
<evidence type="ECO:0000313" key="7">
    <source>
        <dbReference type="EMBL" id="QBP13137.1"/>
    </source>
</evidence>
<dbReference type="EMBL" id="CP037901">
    <property type="protein sequence ID" value="QBP13137.1"/>
    <property type="molecule type" value="Genomic_DNA"/>
</dbReference>
<dbReference type="GO" id="GO:0030267">
    <property type="term" value="F:glyoxylate reductase (NADPH) activity"/>
    <property type="evidence" value="ECO:0007669"/>
    <property type="project" value="TreeGrafter"/>
</dbReference>
<keyword evidence="3" id="KW-0520">NAD</keyword>
<dbReference type="Gene3D" id="3.40.50.720">
    <property type="entry name" value="NAD(P)-binding Rossmann-like Domain"/>
    <property type="match status" value="2"/>
</dbReference>
<evidence type="ECO:0000259" key="5">
    <source>
        <dbReference type="Pfam" id="PF00389"/>
    </source>
</evidence>
<dbReference type="InterPro" id="IPR006140">
    <property type="entry name" value="D-isomer_DH_NAD-bd"/>
</dbReference>
<evidence type="ECO:0000256" key="2">
    <source>
        <dbReference type="ARBA" id="ARBA00023002"/>
    </source>
</evidence>
<dbReference type="Pfam" id="PF02826">
    <property type="entry name" value="2-Hacid_dh_C"/>
    <property type="match status" value="1"/>
</dbReference>
<comment type="similarity">
    <text evidence="4">Belongs to the D-isomer specific 2-hydroxyacid dehydrogenase family.</text>
</comment>
<dbReference type="AlphaFoldDB" id="A0A482J0H2"/>
<dbReference type="InterPro" id="IPR006139">
    <property type="entry name" value="D-isomer_2_OHA_DH_cat_dom"/>
</dbReference>
<dbReference type="GO" id="GO:0005829">
    <property type="term" value="C:cytosol"/>
    <property type="evidence" value="ECO:0007669"/>
    <property type="project" value="TreeGrafter"/>
</dbReference>
<keyword evidence="2 4" id="KW-0560">Oxidoreductase</keyword>
<reference evidence="7 8" key="1">
    <citation type="submission" date="2019-03" db="EMBL/GenBank/DDBJ databases">
        <title>Comparative insights into the high quality Complete genome sequence of highly metal resistant Cupriavidus metallidurans strain BS1 isolated from a gold-copper mine.</title>
        <authorList>
            <person name="Mazhar H.S."/>
            <person name="Rensing C."/>
        </authorList>
    </citation>
    <scope>NUCLEOTIDE SEQUENCE [LARGE SCALE GENOMIC DNA]</scope>
    <source>
        <strain evidence="7 8">BS1</strain>
    </source>
</reference>
<dbReference type="Pfam" id="PF00389">
    <property type="entry name" value="2-Hacid_dh"/>
    <property type="match status" value="1"/>
</dbReference>
<organism evidence="7 8">
    <name type="scientific">Cupriavidus metallidurans</name>
    <dbReference type="NCBI Taxonomy" id="119219"/>
    <lineage>
        <taxon>Bacteria</taxon>
        <taxon>Pseudomonadati</taxon>
        <taxon>Pseudomonadota</taxon>
        <taxon>Betaproteobacteria</taxon>
        <taxon>Burkholderiales</taxon>
        <taxon>Burkholderiaceae</taxon>
        <taxon>Cupriavidus</taxon>
    </lineage>
</organism>
<evidence type="ECO:0000256" key="1">
    <source>
        <dbReference type="ARBA" id="ARBA00022857"/>
    </source>
</evidence>
<feature type="domain" description="D-isomer specific 2-hydroxyacid dehydrogenase catalytic" evidence="5">
    <location>
        <begin position="47"/>
        <end position="313"/>
    </location>
</feature>
<dbReference type="PANTHER" id="PTHR10996:SF178">
    <property type="entry name" value="2-HYDROXYACID DEHYDROGENASE YGL185C-RELATED"/>
    <property type="match status" value="1"/>
</dbReference>
<dbReference type="Proteomes" id="UP000253772">
    <property type="component" value="Chromosome c2"/>
</dbReference>
<evidence type="ECO:0000259" key="6">
    <source>
        <dbReference type="Pfam" id="PF02826"/>
    </source>
</evidence>
<dbReference type="SUPFAM" id="SSF51735">
    <property type="entry name" value="NAD(P)-binding Rossmann-fold domains"/>
    <property type="match status" value="1"/>
</dbReference>
<keyword evidence="1" id="KW-0521">NADP</keyword>
<dbReference type="GO" id="GO:0016618">
    <property type="term" value="F:hydroxypyruvate reductase [NAD(P)H] activity"/>
    <property type="evidence" value="ECO:0007669"/>
    <property type="project" value="TreeGrafter"/>
</dbReference>
<name>A0A482J0H2_9BURK</name>
<evidence type="ECO:0000256" key="4">
    <source>
        <dbReference type="RuleBase" id="RU003719"/>
    </source>
</evidence>
<dbReference type="FunFam" id="3.40.50.720:FF:000213">
    <property type="entry name" value="Putative 2-hydroxyacid dehydrogenase"/>
    <property type="match status" value="1"/>
</dbReference>
<dbReference type="InterPro" id="IPR036291">
    <property type="entry name" value="NAD(P)-bd_dom_sf"/>
</dbReference>
<evidence type="ECO:0000313" key="8">
    <source>
        <dbReference type="Proteomes" id="UP000253772"/>
    </source>
</evidence>
<evidence type="ECO:0000256" key="3">
    <source>
        <dbReference type="ARBA" id="ARBA00023027"/>
    </source>
</evidence>
<dbReference type="OrthoDB" id="9805416at2"/>
<dbReference type="CDD" id="cd12156">
    <property type="entry name" value="HPPR"/>
    <property type="match status" value="1"/>
</dbReference>